<dbReference type="Pfam" id="PF00270">
    <property type="entry name" value="DEAD"/>
    <property type="match status" value="1"/>
</dbReference>
<dbReference type="CDD" id="cd18787">
    <property type="entry name" value="SF2_C_DEAD"/>
    <property type="match status" value="1"/>
</dbReference>
<feature type="domain" description="Helicase ATP-binding" evidence="9">
    <location>
        <begin position="135"/>
        <end position="322"/>
    </location>
</feature>
<dbReference type="InterPro" id="IPR050079">
    <property type="entry name" value="DEAD_box_RNA_helicase"/>
</dbReference>
<dbReference type="InterPro" id="IPR014014">
    <property type="entry name" value="RNA_helicase_DEAD_Q_motif"/>
</dbReference>
<dbReference type="InterPro" id="IPR014001">
    <property type="entry name" value="Helicase_ATP-bd"/>
</dbReference>
<evidence type="ECO:0000256" key="4">
    <source>
        <dbReference type="ARBA" id="ARBA00022840"/>
    </source>
</evidence>
<sequence length="720" mass="77591">MSYTLLACLVALSTSVRLASSVYLPLFKQKVSSVCFVAAPFSASPSQARRRVLAGRNPKSLLAIGGDGDGQVLSPPKRGRAPPAGSHGHTKGKANGSPVSEGGGDFGSLGLHPALLRATTAMRYADPTPIQQKSIPPAMEGKDVVAAATTGSGKTAAFLLPVLHQILLLREKSALPQRRLPGATVLILTPTRELASQILEQCNRLSQFVSPPIRAGCVFGGVKMGPQEMLFRQGTDVMIACPGRLMDHLENHGHYATLDRVQFLILDEADRMLDMGFVRDVKKVLKYIPGPFERQQTAFFSATMPKEVIDLASQITRGKSYTAQVDTDRIAAPAQTVAQTCWEVPENAKQLLLLELLKRGIIDSGCICFCRTKHRVKRLTKYLKANGINAVEMHGNRSQGQRENALEDFKRGKARCLVATDVVARGIDIEQLGHVVIFDVPEKPDDYIHRVGRTGRAAKSGEAFTFVTPNDRSEWAAIENVVRRGNLVGAGVAGRQGTGVIPRRRLDNFDYSVKETEALEIPAEERMRRHREQMFASRLKAAQKRFEELRRRGVKLEGKKPEDFATIKGLERLKRMVEEGTGFGGGGGGGTTTDRRGSGKGSGGEARPVPLLWDSLKSKDGGMGASPQGPPPTLLWDSSKSKDSGVSALPPNEMSRQGGQRRPHESRGGGKGGGGRGRGGGGGGGRPASSSHIGEEGRQKGGGSRERGPSSIKRRESDIY</sequence>
<dbReference type="InterPro" id="IPR001650">
    <property type="entry name" value="Helicase_C-like"/>
</dbReference>
<evidence type="ECO:0000256" key="8">
    <source>
        <dbReference type="SAM" id="SignalP"/>
    </source>
</evidence>
<dbReference type="SMART" id="SM00490">
    <property type="entry name" value="HELICc"/>
    <property type="match status" value="1"/>
</dbReference>
<dbReference type="GO" id="GO:0003676">
    <property type="term" value="F:nucleic acid binding"/>
    <property type="evidence" value="ECO:0007669"/>
    <property type="project" value="InterPro"/>
</dbReference>
<feature type="region of interest" description="Disordered" evidence="7">
    <location>
        <begin position="62"/>
        <end position="103"/>
    </location>
</feature>
<keyword evidence="8" id="KW-0732">Signal</keyword>
<dbReference type="VEuPathDB" id="CryptoDB:Cvel_17988"/>
<feature type="short sequence motif" description="Q motif" evidence="5">
    <location>
        <begin position="104"/>
        <end position="132"/>
    </location>
</feature>
<organism evidence="12">
    <name type="scientific">Chromera velia CCMP2878</name>
    <dbReference type="NCBI Taxonomy" id="1169474"/>
    <lineage>
        <taxon>Eukaryota</taxon>
        <taxon>Sar</taxon>
        <taxon>Alveolata</taxon>
        <taxon>Colpodellida</taxon>
        <taxon>Chromeraceae</taxon>
        <taxon>Chromera</taxon>
    </lineage>
</organism>
<proteinExistence type="inferred from homology"/>
<dbReference type="GO" id="GO:0016787">
    <property type="term" value="F:hydrolase activity"/>
    <property type="evidence" value="ECO:0007669"/>
    <property type="project" value="UniProtKB-KW"/>
</dbReference>
<dbReference type="PANTHER" id="PTHR47959">
    <property type="entry name" value="ATP-DEPENDENT RNA HELICASE RHLE-RELATED"/>
    <property type="match status" value="1"/>
</dbReference>
<feature type="domain" description="Helicase C-terminal" evidence="10">
    <location>
        <begin position="347"/>
        <end position="517"/>
    </location>
</feature>
<dbReference type="CDD" id="cd00268">
    <property type="entry name" value="DEADc"/>
    <property type="match status" value="1"/>
</dbReference>
<dbReference type="PhylomeDB" id="A0A0G4FNU8"/>
<dbReference type="InterPro" id="IPR027417">
    <property type="entry name" value="P-loop_NTPase"/>
</dbReference>
<dbReference type="SUPFAM" id="SSF52540">
    <property type="entry name" value="P-loop containing nucleoside triphosphate hydrolases"/>
    <property type="match status" value="1"/>
</dbReference>
<comment type="similarity">
    <text evidence="6">Belongs to the DEAD box helicase family.</text>
</comment>
<evidence type="ECO:0000259" key="11">
    <source>
        <dbReference type="PROSITE" id="PS51195"/>
    </source>
</evidence>
<keyword evidence="1 6" id="KW-0547">Nucleotide-binding</keyword>
<dbReference type="Gene3D" id="3.40.50.300">
    <property type="entry name" value="P-loop containing nucleotide triphosphate hydrolases"/>
    <property type="match status" value="2"/>
</dbReference>
<feature type="domain" description="DEAD-box RNA helicase Q" evidence="11">
    <location>
        <begin position="104"/>
        <end position="132"/>
    </location>
</feature>
<evidence type="ECO:0000259" key="9">
    <source>
        <dbReference type="PROSITE" id="PS51192"/>
    </source>
</evidence>
<dbReference type="PANTHER" id="PTHR47959:SF13">
    <property type="entry name" value="ATP-DEPENDENT RNA HELICASE RHLE"/>
    <property type="match status" value="1"/>
</dbReference>
<evidence type="ECO:0000256" key="2">
    <source>
        <dbReference type="ARBA" id="ARBA00022801"/>
    </source>
</evidence>
<dbReference type="PROSITE" id="PS00039">
    <property type="entry name" value="DEAD_ATP_HELICASE"/>
    <property type="match status" value="1"/>
</dbReference>
<evidence type="ECO:0008006" key="13">
    <source>
        <dbReference type="Google" id="ProtNLM"/>
    </source>
</evidence>
<evidence type="ECO:0000256" key="3">
    <source>
        <dbReference type="ARBA" id="ARBA00022806"/>
    </source>
</evidence>
<dbReference type="Pfam" id="PF00271">
    <property type="entry name" value="Helicase_C"/>
    <property type="match status" value="1"/>
</dbReference>
<dbReference type="InterPro" id="IPR044742">
    <property type="entry name" value="DEAD/DEAH_RhlB"/>
</dbReference>
<dbReference type="AlphaFoldDB" id="A0A0G4FNU8"/>
<dbReference type="GO" id="GO:0005829">
    <property type="term" value="C:cytosol"/>
    <property type="evidence" value="ECO:0007669"/>
    <property type="project" value="TreeGrafter"/>
</dbReference>
<keyword evidence="4 6" id="KW-0067">ATP-binding</keyword>
<reference evidence="12" key="1">
    <citation type="submission" date="2014-11" db="EMBL/GenBank/DDBJ databases">
        <authorList>
            <person name="Otto D Thomas"/>
            <person name="Naeem Raeece"/>
        </authorList>
    </citation>
    <scope>NUCLEOTIDE SEQUENCE</scope>
</reference>
<evidence type="ECO:0000259" key="10">
    <source>
        <dbReference type="PROSITE" id="PS51194"/>
    </source>
</evidence>
<feature type="compositionally biased region" description="Basic and acidic residues" evidence="7">
    <location>
        <begin position="693"/>
        <end position="720"/>
    </location>
</feature>
<dbReference type="PROSITE" id="PS51192">
    <property type="entry name" value="HELICASE_ATP_BIND_1"/>
    <property type="match status" value="1"/>
</dbReference>
<evidence type="ECO:0000313" key="12">
    <source>
        <dbReference type="EMBL" id="CEM15898.1"/>
    </source>
</evidence>
<dbReference type="EMBL" id="CDMZ01000513">
    <property type="protein sequence ID" value="CEM15898.1"/>
    <property type="molecule type" value="Genomic_DNA"/>
</dbReference>
<dbReference type="SMART" id="SM00487">
    <property type="entry name" value="DEXDc"/>
    <property type="match status" value="1"/>
</dbReference>
<dbReference type="GO" id="GO:0003724">
    <property type="term" value="F:RNA helicase activity"/>
    <property type="evidence" value="ECO:0007669"/>
    <property type="project" value="InterPro"/>
</dbReference>
<accession>A0A0G4FNU8</accession>
<evidence type="ECO:0000256" key="6">
    <source>
        <dbReference type="RuleBase" id="RU000492"/>
    </source>
</evidence>
<feature type="chain" id="PRO_5005189026" description="RNA helicase" evidence="8">
    <location>
        <begin position="22"/>
        <end position="720"/>
    </location>
</feature>
<protein>
    <recommendedName>
        <fullName evidence="13">RNA helicase</fullName>
    </recommendedName>
</protein>
<feature type="region of interest" description="Disordered" evidence="7">
    <location>
        <begin position="579"/>
        <end position="720"/>
    </location>
</feature>
<dbReference type="InterPro" id="IPR000629">
    <property type="entry name" value="RNA-helicase_DEAD-box_CS"/>
</dbReference>
<keyword evidence="2 6" id="KW-0378">Hydrolase</keyword>
<dbReference type="InterPro" id="IPR011545">
    <property type="entry name" value="DEAD/DEAH_box_helicase_dom"/>
</dbReference>
<gene>
    <name evidence="12" type="ORF">Cvel_17988</name>
</gene>
<keyword evidence="3 6" id="KW-0347">Helicase</keyword>
<evidence type="ECO:0000256" key="5">
    <source>
        <dbReference type="PROSITE-ProRule" id="PRU00552"/>
    </source>
</evidence>
<feature type="compositionally biased region" description="Gly residues" evidence="7">
    <location>
        <begin position="669"/>
        <end position="686"/>
    </location>
</feature>
<dbReference type="PROSITE" id="PS51194">
    <property type="entry name" value="HELICASE_CTER"/>
    <property type="match status" value="1"/>
</dbReference>
<feature type="signal peptide" evidence="8">
    <location>
        <begin position="1"/>
        <end position="21"/>
    </location>
</feature>
<feature type="compositionally biased region" description="Gly residues" evidence="7">
    <location>
        <begin position="581"/>
        <end position="591"/>
    </location>
</feature>
<dbReference type="PROSITE" id="PS51195">
    <property type="entry name" value="Q_MOTIF"/>
    <property type="match status" value="1"/>
</dbReference>
<evidence type="ECO:0000256" key="7">
    <source>
        <dbReference type="SAM" id="MobiDB-lite"/>
    </source>
</evidence>
<name>A0A0G4FNU8_9ALVE</name>
<evidence type="ECO:0000256" key="1">
    <source>
        <dbReference type="ARBA" id="ARBA00022741"/>
    </source>
</evidence>
<dbReference type="GO" id="GO:0005524">
    <property type="term" value="F:ATP binding"/>
    <property type="evidence" value="ECO:0007669"/>
    <property type="project" value="UniProtKB-KW"/>
</dbReference>